<accession>A0A2I0V0H1</accession>
<evidence type="ECO:0000313" key="10">
    <source>
        <dbReference type="Proteomes" id="UP000234956"/>
    </source>
</evidence>
<dbReference type="PANTHER" id="PTHR43821:SF1">
    <property type="entry name" value="NAD(P)H NITROREDUCTASE YDJA-RELATED"/>
    <property type="match status" value="1"/>
</dbReference>
<comment type="caution">
    <text evidence="9">The sequence shown here is derived from an EMBL/GenBank/DDBJ whole genome shotgun (WGS) entry which is preliminary data.</text>
</comment>
<dbReference type="SUPFAM" id="SSF55469">
    <property type="entry name" value="FMN-dependent nitroreductase-like"/>
    <property type="match status" value="1"/>
</dbReference>
<sequence length="186" mass="21148">MTVIEALKKRRAIRNYTTQPVEKEKIEQILQAATYAPNDRMREPWHFYVIQDEAMKRYEEMASAYLQERFPTKPNLVESSLKVVQTTPVAIVVTADIVEGDTDATEDNVFAVCSAIMSMWLTADELGLGFVWRTRGVGLVHDSRMHAFIGASASQKVVGTIFIGYPQEQEQSDKKRTPFAEKTTWL</sequence>
<keyword evidence="5" id="KW-0521">NADP</keyword>
<proteinExistence type="inferred from homology"/>
<dbReference type="InterPro" id="IPR000415">
    <property type="entry name" value="Nitroreductase-like"/>
</dbReference>
<keyword evidence="3" id="KW-0285">Flavoprotein</keyword>
<dbReference type="InterPro" id="IPR029479">
    <property type="entry name" value="Nitroreductase"/>
</dbReference>
<gene>
    <name evidence="9" type="ORF">CRI88_14140</name>
</gene>
<comment type="similarity">
    <text evidence="2">Belongs to the nitroreductase family.</text>
</comment>
<organism evidence="9 10">
    <name type="scientific">Lysinibacillus fusiformis</name>
    <dbReference type="NCBI Taxonomy" id="28031"/>
    <lineage>
        <taxon>Bacteria</taxon>
        <taxon>Bacillati</taxon>
        <taxon>Bacillota</taxon>
        <taxon>Bacilli</taxon>
        <taxon>Bacillales</taxon>
        <taxon>Bacillaceae</taxon>
        <taxon>Lysinibacillus</taxon>
    </lineage>
</organism>
<keyword evidence="7" id="KW-0520">NAD</keyword>
<dbReference type="Pfam" id="PF00881">
    <property type="entry name" value="Nitroreductase"/>
    <property type="match status" value="1"/>
</dbReference>
<dbReference type="EMBL" id="PDFK01000003">
    <property type="protein sequence ID" value="PKU51813.1"/>
    <property type="molecule type" value="Genomic_DNA"/>
</dbReference>
<keyword evidence="6" id="KW-0560">Oxidoreductase</keyword>
<name>A0A2I0V0H1_9BACI</name>
<dbReference type="Proteomes" id="UP000234956">
    <property type="component" value="Unassembled WGS sequence"/>
</dbReference>
<protein>
    <submittedName>
        <fullName evidence="9">Nitroreductase</fullName>
    </submittedName>
</protein>
<dbReference type="CDD" id="cd02135">
    <property type="entry name" value="YdjA-like"/>
    <property type="match status" value="1"/>
</dbReference>
<keyword evidence="4" id="KW-0288">FMN</keyword>
<evidence type="ECO:0000313" key="9">
    <source>
        <dbReference type="EMBL" id="PKU51813.1"/>
    </source>
</evidence>
<dbReference type="InterPro" id="IPR026021">
    <property type="entry name" value="YdjA-like"/>
</dbReference>
<dbReference type="GO" id="GO:0016491">
    <property type="term" value="F:oxidoreductase activity"/>
    <property type="evidence" value="ECO:0007669"/>
    <property type="project" value="UniProtKB-KW"/>
</dbReference>
<dbReference type="AlphaFoldDB" id="A0A2I0V0H1"/>
<evidence type="ECO:0000256" key="3">
    <source>
        <dbReference type="ARBA" id="ARBA00022630"/>
    </source>
</evidence>
<evidence type="ECO:0000256" key="2">
    <source>
        <dbReference type="ARBA" id="ARBA00007118"/>
    </source>
</evidence>
<dbReference type="Gene3D" id="3.40.109.10">
    <property type="entry name" value="NADH Oxidase"/>
    <property type="match status" value="1"/>
</dbReference>
<evidence type="ECO:0000256" key="5">
    <source>
        <dbReference type="ARBA" id="ARBA00022857"/>
    </source>
</evidence>
<dbReference type="PANTHER" id="PTHR43821">
    <property type="entry name" value="NAD(P)H NITROREDUCTASE YDJA-RELATED"/>
    <property type="match status" value="1"/>
</dbReference>
<feature type="domain" description="Nitroreductase" evidence="8">
    <location>
        <begin position="7"/>
        <end position="165"/>
    </location>
</feature>
<reference evidence="9 10" key="1">
    <citation type="submission" date="2017-10" db="EMBL/GenBank/DDBJ databases">
        <title>Draft genome of Lysinibacillus fusiformis strain Juneja, a laboratory-derived pathogen of Drosophila melanogaster.</title>
        <authorList>
            <person name="Smith B.R."/>
            <person name="Unckless R.L."/>
        </authorList>
    </citation>
    <scope>NUCLEOTIDE SEQUENCE [LARGE SCALE GENOMIC DNA]</scope>
    <source>
        <strain evidence="9 10">Juneja</strain>
    </source>
</reference>
<evidence type="ECO:0000256" key="7">
    <source>
        <dbReference type="ARBA" id="ARBA00023027"/>
    </source>
</evidence>
<dbReference type="InterPro" id="IPR052530">
    <property type="entry name" value="NAD(P)H_nitroreductase"/>
</dbReference>
<evidence type="ECO:0000256" key="6">
    <source>
        <dbReference type="ARBA" id="ARBA00023002"/>
    </source>
</evidence>
<evidence type="ECO:0000256" key="1">
    <source>
        <dbReference type="ARBA" id="ARBA00001917"/>
    </source>
</evidence>
<comment type="cofactor">
    <cofactor evidence="1">
        <name>FMN</name>
        <dbReference type="ChEBI" id="CHEBI:58210"/>
    </cofactor>
</comment>
<evidence type="ECO:0000256" key="4">
    <source>
        <dbReference type="ARBA" id="ARBA00022643"/>
    </source>
</evidence>
<evidence type="ECO:0000259" key="8">
    <source>
        <dbReference type="Pfam" id="PF00881"/>
    </source>
</evidence>
<dbReference type="RefSeq" id="WP_036120059.1">
    <property type="nucleotide sequence ID" value="NZ_JAZBNI010000002.1"/>
</dbReference>